<dbReference type="EMBL" id="CP000916">
    <property type="protein sequence ID" value="ACM23113.1"/>
    <property type="molecule type" value="Genomic_DNA"/>
</dbReference>
<evidence type="ECO:0000313" key="2">
    <source>
        <dbReference type="EMBL" id="ACM23113.1"/>
    </source>
</evidence>
<proteinExistence type="predicted"/>
<accession>B9K830</accession>
<dbReference type="Proteomes" id="UP000000445">
    <property type="component" value="Chromosome"/>
</dbReference>
<protein>
    <recommendedName>
        <fullName evidence="1">NurA domain-containing protein</fullName>
    </recommendedName>
</protein>
<dbReference type="STRING" id="309803.CTN_0937"/>
<evidence type="ECO:0000259" key="1">
    <source>
        <dbReference type="Pfam" id="PF09376"/>
    </source>
</evidence>
<dbReference type="Pfam" id="PF09376">
    <property type="entry name" value="NurA"/>
    <property type="match status" value="1"/>
</dbReference>
<gene>
    <name evidence="2" type="ordered locus">CTN_0937</name>
</gene>
<evidence type="ECO:0000313" key="3">
    <source>
        <dbReference type="Proteomes" id="UP000000445"/>
    </source>
</evidence>
<feature type="domain" description="NurA" evidence="1">
    <location>
        <begin position="49"/>
        <end position="277"/>
    </location>
</feature>
<keyword evidence="3" id="KW-1185">Reference proteome</keyword>
<dbReference type="InterPro" id="IPR012337">
    <property type="entry name" value="RNaseH-like_sf"/>
</dbReference>
<dbReference type="AlphaFoldDB" id="B9K830"/>
<dbReference type="eggNOG" id="COG2380">
    <property type="taxonomic scope" value="Bacteria"/>
</dbReference>
<name>B9K830_THENN</name>
<dbReference type="InterPro" id="IPR018977">
    <property type="entry name" value="NurA_domain"/>
</dbReference>
<organism evidence="2 3">
    <name type="scientific">Thermotoga neapolitana (strain ATCC 49049 / DSM 4359 / NBRC 107923 / NS-E)</name>
    <dbReference type="NCBI Taxonomy" id="309803"/>
    <lineage>
        <taxon>Bacteria</taxon>
        <taxon>Thermotogati</taxon>
        <taxon>Thermotogota</taxon>
        <taxon>Thermotogae</taxon>
        <taxon>Thermotogales</taxon>
        <taxon>Thermotogaceae</taxon>
        <taxon>Thermotoga</taxon>
    </lineage>
</organism>
<dbReference type="KEGG" id="tna:CTN_0937"/>
<sequence length="309" mass="35263">MWRWGESVRIERVESVQNEIEEHRRDQSFSEKSNFLEEDSREAGTVLERIIFVDGKRRSFVWIETDEGFRGVFAELCVGAVVWEKDRGTFPLFSPQSPPVVEKVLGFSQNFPEEGYVEVEGSVFKIVKGGREAMESVDSHLRELEIQEVRKHLQSGTLVVKDGPAVPELPFREGAGPVGLVKNVNTTDLRREDFKKLRSLRRGERSQMFVAGIGTMKKIGVYVKLVDGEGTKGLIRLEAYVEDDAQIPFLKKTFDDLAATLPRLTADLPIPRLPENILPIQFLEESLSRYLTDKHYMNTKLFAYLRAGR</sequence>
<reference evidence="2 3" key="1">
    <citation type="journal article" date="2009" name="Biosci. Biotechnol. Biochem.">
        <title>WeGAS: a web-based microbial genome annotation system.</title>
        <authorList>
            <person name="Lee D."/>
            <person name="Seo H."/>
            <person name="Park C."/>
            <person name="Park K."/>
        </authorList>
    </citation>
    <scope>NUCLEOTIDE SEQUENCE [LARGE SCALE GENOMIC DNA]</scope>
    <source>
        <strain evidence="3">ATCC 49049 / DSM 4359 / NBRC 107923 / NS-E</strain>
    </source>
</reference>
<dbReference type="SUPFAM" id="SSF53098">
    <property type="entry name" value="Ribonuclease H-like"/>
    <property type="match status" value="1"/>
</dbReference>
<dbReference type="HOGENOM" id="CLU_918082_0_0_0"/>